<gene>
    <name evidence="1" type="ORF">F4V44_14485</name>
</gene>
<name>A0A5J5HQZ4_9BACI</name>
<reference evidence="1 2" key="1">
    <citation type="submission" date="2019-09" db="EMBL/GenBank/DDBJ databases">
        <title>Whole genome sequences of isolates from the Mars Exploration Rovers.</title>
        <authorList>
            <person name="Seuylemezian A."/>
            <person name="Vaishampayan P."/>
        </authorList>
    </citation>
    <scope>NUCLEOTIDE SEQUENCE [LARGE SCALE GENOMIC DNA]</scope>
    <source>
        <strain evidence="1 2">MER_TA_151</strain>
    </source>
</reference>
<accession>A0A5J5HQZ4</accession>
<organism evidence="1 2">
    <name type="scientific">Niallia endozanthoxylica</name>
    <dbReference type="NCBI Taxonomy" id="2036016"/>
    <lineage>
        <taxon>Bacteria</taxon>
        <taxon>Bacillati</taxon>
        <taxon>Bacillota</taxon>
        <taxon>Bacilli</taxon>
        <taxon>Bacillales</taxon>
        <taxon>Bacillaceae</taxon>
        <taxon>Niallia</taxon>
    </lineage>
</organism>
<dbReference type="RefSeq" id="WP_150440733.1">
    <property type="nucleotide sequence ID" value="NZ_VYKL01000021.1"/>
</dbReference>
<sequence length="224" mass="26310">MNNKINIWDDFCSIHKIIEQGVPLFDEVNGIVKTFKYGKNQRNILKRSSQMDSLIIEEVEKVVSDYNQKTEKYDGLIYIMFWKEDSKVIPLYIGKSEKYGKNGGNLSQNIKNIRGNQANFCRWGNNYAYHIGDLSAVVCKEHPTNKMTKKYRKWADMLFKEFPSEVPRLKKETYFWIKAWSKDDIGVWKEFGNTSLTFLEYLLIGLASDIYPEFLLNEEGVNRK</sequence>
<dbReference type="AlphaFoldDB" id="A0A5J5HQZ4"/>
<evidence type="ECO:0000313" key="2">
    <source>
        <dbReference type="Proteomes" id="UP000326671"/>
    </source>
</evidence>
<dbReference type="OrthoDB" id="2988063at2"/>
<dbReference type="EMBL" id="VYKL01000021">
    <property type="protein sequence ID" value="KAA9022941.1"/>
    <property type="molecule type" value="Genomic_DNA"/>
</dbReference>
<dbReference type="Proteomes" id="UP000326671">
    <property type="component" value="Unassembled WGS sequence"/>
</dbReference>
<comment type="caution">
    <text evidence="1">The sequence shown here is derived from an EMBL/GenBank/DDBJ whole genome shotgun (WGS) entry which is preliminary data.</text>
</comment>
<protein>
    <submittedName>
        <fullName evidence="1">Uncharacterized protein</fullName>
    </submittedName>
</protein>
<keyword evidence="2" id="KW-1185">Reference proteome</keyword>
<evidence type="ECO:0000313" key="1">
    <source>
        <dbReference type="EMBL" id="KAA9022941.1"/>
    </source>
</evidence>
<proteinExistence type="predicted"/>